<gene>
    <name evidence="1" type="ORF">PLEPLA_LOCUS28802</name>
</gene>
<comment type="caution">
    <text evidence="1">The sequence shown here is derived from an EMBL/GenBank/DDBJ whole genome shotgun (WGS) entry which is preliminary data.</text>
</comment>
<evidence type="ECO:0000313" key="2">
    <source>
        <dbReference type="Proteomes" id="UP001153269"/>
    </source>
</evidence>
<protein>
    <submittedName>
        <fullName evidence="1">Uncharacterized protein</fullName>
    </submittedName>
</protein>
<evidence type="ECO:0000313" key="1">
    <source>
        <dbReference type="EMBL" id="CAB1441012.1"/>
    </source>
</evidence>
<keyword evidence="2" id="KW-1185">Reference proteome</keyword>
<reference evidence="1" key="1">
    <citation type="submission" date="2020-03" db="EMBL/GenBank/DDBJ databases">
        <authorList>
            <person name="Weist P."/>
        </authorList>
    </citation>
    <scope>NUCLEOTIDE SEQUENCE</scope>
</reference>
<organism evidence="1 2">
    <name type="scientific">Pleuronectes platessa</name>
    <name type="common">European plaice</name>
    <dbReference type="NCBI Taxonomy" id="8262"/>
    <lineage>
        <taxon>Eukaryota</taxon>
        <taxon>Metazoa</taxon>
        <taxon>Chordata</taxon>
        <taxon>Craniata</taxon>
        <taxon>Vertebrata</taxon>
        <taxon>Euteleostomi</taxon>
        <taxon>Actinopterygii</taxon>
        <taxon>Neopterygii</taxon>
        <taxon>Teleostei</taxon>
        <taxon>Neoteleostei</taxon>
        <taxon>Acanthomorphata</taxon>
        <taxon>Carangaria</taxon>
        <taxon>Pleuronectiformes</taxon>
        <taxon>Pleuronectoidei</taxon>
        <taxon>Pleuronectidae</taxon>
        <taxon>Pleuronectes</taxon>
    </lineage>
</organism>
<dbReference type="Proteomes" id="UP001153269">
    <property type="component" value="Unassembled WGS sequence"/>
</dbReference>
<proteinExistence type="predicted"/>
<dbReference type="EMBL" id="CADEAL010002557">
    <property type="protein sequence ID" value="CAB1441012.1"/>
    <property type="molecule type" value="Genomic_DNA"/>
</dbReference>
<name>A0A9N7V2Q8_PLEPL</name>
<accession>A0A9N7V2Q8</accession>
<sequence length="74" mass="8324">MLGLQGLLVRLVRLGLLVPLGRLGLLVPLGYCKDRLFNISHPIGRLQLQMKCSGYWAVFGGKMKRFKIMPNSIQ</sequence>
<dbReference type="AlphaFoldDB" id="A0A9N7V2Q8"/>